<evidence type="ECO:0000256" key="1">
    <source>
        <dbReference type="ARBA" id="ARBA00023239"/>
    </source>
</evidence>
<name>F5Y121_RAMTT</name>
<dbReference type="PANTHER" id="PTHR48080:SF2">
    <property type="entry name" value="D-GALACTONATE DEHYDRATASE"/>
    <property type="match status" value="1"/>
</dbReference>
<dbReference type="STRING" id="365046.Rta_11540"/>
<dbReference type="InterPro" id="IPR029017">
    <property type="entry name" value="Enolase-like_N"/>
</dbReference>
<dbReference type="Proteomes" id="UP000008385">
    <property type="component" value="Chromosome"/>
</dbReference>
<keyword evidence="1" id="KW-0456">Lyase</keyword>
<feature type="domain" description="Mandelate racemase/muconate lactonizing enzyme C-terminal" evidence="2">
    <location>
        <begin position="161"/>
        <end position="271"/>
    </location>
</feature>
<dbReference type="HOGENOM" id="CLU_030273_3_2_4"/>
<proteinExistence type="predicted"/>
<dbReference type="SUPFAM" id="SSF54826">
    <property type="entry name" value="Enolase N-terminal domain-like"/>
    <property type="match status" value="1"/>
</dbReference>
<dbReference type="InterPro" id="IPR029065">
    <property type="entry name" value="Enolase_C-like"/>
</dbReference>
<evidence type="ECO:0000313" key="4">
    <source>
        <dbReference type="Proteomes" id="UP000008385"/>
    </source>
</evidence>
<evidence type="ECO:0000313" key="3">
    <source>
        <dbReference type="EMBL" id="AEG92239.1"/>
    </source>
</evidence>
<dbReference type="GO" id="GO:0016829">
    <property type="term" value="F:lyase activity"/>
    <property type="evidence" value="ECO:0007669"/>
    <property type="project" value="UniProtKB-KW"/>
</dbReference>
<dbReference type="SUPFAM" id="SSF51604">
    <property type="entry name" value="Enolase C-terminal domain-like"/>
    <property type="match status" value="1"/>
</dbReference>
<reference evidence="3 4" key="2">
    <citation type="journal article" date="2011" name="PLoS ONE">
        <title>The Cyst-Dividing Bacterium Ramlibacter tataouinensis TTB310 Genome Reveals a Well-Stocked Toolbox for Adaptation to a Desert Environment.</title>
        <authorList>
            <person name="De Luca G."/>
            <person name="Barakat M."/>
            <person name="Ortet P."/>
            <person name="Fochesato S."/>
            <person name="Jourlin-Castelli C."/>
            <person name="Ansaldi M."/>
            <person name="Py B."/>
            <person name="Fichant G."/>
            <person name="Coutinho P.M."/>
            <person name="Voulhoux R."/>
            <person name="Bastien O."/>
            <person name="Marechal E."/>
            <person name="Henrissat B."/>
            <person name="Quentin Y."/>
            <person name="Noirot P."/>
            <person name="Filloux A."/>
            <person name="Mejean V."/>
            <person name="Dubow M.S."/>
            <person name="Barras F."/>
            <person name="Barbe V."/>
            <person name="Weissenbach J."/>
            <person name="Mihalcescu I."/>
            <person name="Vermeglio A."/>
            <person name="Achouak W."/>
            <person name="Heulin T."/>
        </authorList>
    </citation>
    <scope>NUCLEOTIDE SEQUENCE [LARGE SCALE GENOMIC DNA]</scope>
    <source>
        <strain evidence="4">ATCC BAA-407 / DSM 14655 / LMG 21543 / TTB310</strain>
    </source>
</reference>
<sequence>MKIARLETVRLGEFPNILWVRLHTDQGLVGLGETFMGAAAVEAYLHEWVAPRLIGTDPLAIEARNRDITGYLGWRGSGVETRGNSAVDIALWDLFGKAAGLPLHTALGGRSRDAIRVYNTCAGYQYIRSNANQTSSNWGLANGQGPSGSASGPYEDLQGFLHHADELVQSLLSEGITAMKIWPFDTAAEASHGQYISNADLDAALEPFRKIRGAVGERMDIMVEFHSLWRLPMARKIARALQPFNTFWHEDAIRMDSLDLLQQYAQDCQALICASETLSYKWGFKDYLQTGVAGVVMLDLSWCGGLTEARKIAAMADAWQLPVAPHDCTGPVVWTASTHLSLHAPNALVQESVRAFYSGWYKELVTELPRVRDGMVSLGDQPGLGLELLPDLHRRKDAIVRMSSGENAP</sequence>
<evidence type="ECO:0000259" key="2">
    <source>
        <dbReference type="SMART" id="SM00922"/>
    </source>
</evidence>
<gene>
    <name evidence="3" type="ordered locus">Rta_11540</name>
</gene>
<dbReference type="InterPro" id="IPR013342">
    <property type="entry name" value="Mandelate_racemase_C"/>
</dbReference>
<dbReference type="Gene3D" id="3.20.20.120">
    <property type="entry name" value="Enolase-like C-terminal domain"/>
    <property type="match status" value="1"/>
</dbReference>
<dbReference type="PANTHER" id="PTHR48080">
    <property type="entry name" value="D-GALACTONATE DEHYDRATASE-RELATED"/>
    <property type="match status" value="1"/>
</dbReference>
<keyword evidence="4" id="KW-1185">Reference proteome</keyword>
<dbReference type="Pfam" id="PF02746">
    <property type="entry name" value="MR_MLE_N"/>
    <property type="match status" value="1"/>
</dbReference>
<dbReference type="RefSeq" id="WP_013900472.1">
    <property type="nucleotide sequence ID" value="NC_015677.1"/>
</dbReference>
<protein>
    <submittedName>
        <fullName evidence="3">2-oxo-3-deoxygalactonate 6-phosphate aldolase Galactonate dehydratase</fullName>
    </submittedName>
</protein>
<dbReference type="OrthoDB" id="103536at2"/>
<reference evidence="4" key="1">
    <citation type="submission" date="2006-01" db="EMBL/GenBank/DDBJ databases">
        <title>Genome of the cyst-dividing bacterium Ramlibacter tataouinensis.</title>
        <authorList>
            <person name="Barakat M."/>
            <person name="Ortet P."/>
            <person name="De Luca G."/>
            <person name="Jourlin-Castelli C."/>
            <person name="Ansaldi M."/>
            <person name="Py B."/>
            <person name="Fichant G."/>
            <person name="Coutinho P."/>
            <person name="Voulhoux R."/>
            <person name="Bastien O."/>
            <person name="Roy S."/>
            <person name="Marechal E."/>
            <person name="Henrissat B."/>
            <person name="Quentin Y."/>
            <person name="Noirot P."/>
            <person name="Filloux A."/>
            <person name="Mejean V."/>
            <person name="DuBow M."/>
            <person name="Barras F."/>
            <person name="Heulin T."/>
        </authorList>
    </citation>
    <scope>NUCLEOTIDE SEQUENCE [LARGE SCALE GENOMIC DNA]</scope>
    <source>
        <strain evidence="4">ATCC BAA-407 / DSM 14655 / LMG 21543 / TTB310</strain>
    </source>
</reference>
<dbReference type="eggNOG" id="COG4948">
    <property type="taxonomic scope" value="Bacteria"/>
</dbReference>
<dbReference type="InterPro" id="IPR036849">
    <property type="entry name" value="Enolase-like_C_sf"/>
</dbReference>
<dbReference type="Gene3D" id="3.30.390.10">
    <property type="entry name" value="Enolase-like, N-terminal domain"/>
    <property type="match status" value="1"/>
</dbReference>
<dbReference type="SMART" id="SM00922">
    <property type="entry name" value="MR_MLE"/>
    <property type="match status" value="1"/>
</dbReference>
<dbReference type="EMBL" id="CP000245">
    <property type="protein sequence ID" value="AEG92239.1"/>
    <property type="molecule type" value="Genomic_DNA"/>
</dbReference>
<dbReference type="AlphaFoldDB" id="F5Y121"/>
<dbReference type="SFLD" id="SFLDG00179">
    <property type="entry name" value="mandelate_racemase"/>
    <property type="match status" value="1"/>
</dbReference>
<accession>F5Y121</accession>
<dbReference type="SFLD" id="SFLDS00001">
    <property type="entry name" value="Enolase"/>
    <property type="match status" value="1"/>
</dbReference>
<dbReference type="PATRIC" id="fig|365046.3.peg.1181"/>
<dbReference type="KEGG" id="rta:Rta_11540"/>
<dbReference type="CDD" id="cd03316">
    <property type="entry name" value="MR_like"/>
    <property type="match status" value="1"/>
</dbReference>
<dbReference type="InterPro" id="IPR034593">
    <property type="entry name" value="DgoD-like"/>
</dbReference>
<organism evidence="3 4">
    <name type="scientific">Ramlibacter tataouinensis (strain ATCC BAA-407 / DSM 14655 / LMG 21543 / TTB310)</name>
    <dbReference type="NCBI Taxonomy" id="365046"/>
    <lineage>
        <taxon>Bacteria</taxon>
        <taxon>Pseudomonadati</taxon>
        <taxon>Pseudomonadota</taxon>
        <taxon>Betaproteobacteria</taxon>
        <taxon>Burkholderiales</taxon>
        <taxon>Comamonadaceae</taxon>
        <taxon>Ramlibacter</taxon>
    </lineage>
</organism>
<dbReference type="InterPro" id="IPR013341">
    <property type="entry name" value="Mandelate_racemase_N_dom"/>
</dbReference>
<dbReference type="Pfam" id="PF13378">
    <property type="entry name" value="MR_MLE_C"/>
    <property type="match status" value="1"/>
</dbReference>